<dbReference type="PANTHER" id="PTHR42756:SF1">
    <property type="entry name" value="TRANSCRIPTIONAL REPRESSOR OF EMRAB OPERON"/>
    <property type="match status" value="1"/>
</dbReference>
<comment type="caution">
    <text evidence="5">The sequence shown here is derived from an EMBL/GenBank/DDBJ whole genome shotgun (WGS) entry which is preliminary data.</text>
</comment>
<name>A0A2N5HCW9_9BACI</name>
<dbReference type="PRINTS" id="PR00598">
    <property type="entry name" value="HTHMARR"/>
</dbReference>
<dbReference type="Proteomes" id="UP000234950">
    <property type="component" value="Unassembled WGS sequence"/>
</dbReference>
<dbReference type="SUPFAM" id="SSF46785">
    <property type="entry name" value="Winged helix' DNA-binding domain"/>
    <property type="match status" value="1"/>
</dbReference>
<keyword evidence="1" id="KW-0805">Transcription regulation</keyword>
<sequence>MKDEMAKNKLNITEFSVLEVLYQKGKQTIQQVGKSILISSGTMTYCLDKLERRGLLSRNACRDDRRAIHVALTDDGNGLMDEIMPKYHEVVHQMFDSLNTDEAETLVQLLKKVKNKV</sequence>
<dbReference type="InterPro" id="IPR023187">
    <property type="entry name" value="Tscrpt_reg_MarR-type_CS"/>
</dbReference>
<evidence type="ECO:0000256" key="1">
    <source>
        <dbReference type="ARBA" id="ARBA00023015"/>
    </source>
</evidence>
<dbReference type="OrthoDB" id="9799747at2"/>
<evidence type="ECO:0000313" key="6">
    <source>
        <dbReference type="Proteomes" id="UP000234950"/>
    </source>
</evidence>
<dbReference type="GO" id="GO:0003700">
    <property type="term" value="F:DNA-binding transcription factor activity"/>
    <property type="evidence" value="ECO:0007669"/>
    <property type="project" value="InterPro"/>
</dbReference>
<evidence type="ECO:0000256" key="3">
    <source>
        <dbReference type="ARBA" id="ARBA00023163"/>
    </source>
</evidence>
<dbReference type="PROSITE" id="PS50995">
    <property type="entry name" value="HTH_MARR_2"/>
    <property type="match status" value="1"/>
</dbReference>
<dbReference type="AlphaFoldDB" id="A0A2N5HCW9"/>
<dbReference type="Pfam" id="PF01047">
    <property type="entry name" value="MarR"/>
    <property type="match status" value="1"/>
</dbReference>
<dbReference type="InterPro" id="IPR036390">
    <property type="entry name" value="WH_DNA-bd_sf"/>
</dbReference>
<evidence type="ECO:0000313" key="5">
    <source>
        <dbReference type="EMBL" id="PLS03362.1"/>
    </source>
</evidence>
<keyword evidence="2" id="KW-0238">DNA-binding</keyword>
<organism evidence="5 6">
    <name type="scientific">Neobacillus cucumis</name>
    <dbReference type="NCBI Taxonomy" id="1740721"/>
    <lineage>
        <taxon>Bacteria</taxon>
        <taxon>Bacillati</taxon>
        <taxon>Bacillota</taxon>
        <taxon>Bacilli</taxon>
        <taxon>Bacillales</taxon>
        <taxon>Bacillaceae</taxon>
        <taxon>Neobacillus</taxon>
    </lineage>
</organism>
<evidence type="ECO:0000256" key="2">
    <source>
        <dbReference type="ARBA" id="ARBA00023125"/>
    </source>
</evidence>
<feature type="domain" description="HTH marR-type" evidence="4">
    <location>
        <begin position="1"/>
        <end position="115"/>
    </location>
</feature>
<proteinExistence type="predicted"/>
<gene>
    <name evidence="5" type="ORF">CVD27_15195</name>
</gene>
<accession>A0A2N5HCW9</accession>
<reference evidence="5 6" key="1">
    <citation type="submission" date="2017-11" db="EMBL/GenBank/DDBJ databases">
        <title>Comparitive Functional Genomics of Dry Heat Resistant strains isolated from the Viking Spacecraft.</title>
        <authorList>
            <person name="Seuylemezian A."/>
            <person name="Cooper K."/>
            <person name="Vaishampayan P."/>
        </authorList>
    </citation>
    <scope>NUCLEOTIDE SEQUENCE [LARGE SCALE GENOMIC DNA]</scope>
    <source>
        <strain evidence="5 6">V32-6</strain>
    </source>
</reference>
<dbReference type="PANTHER" id="PTHR42756">
    <property type="entry name" value="TRANSCRIPTIONAL REGULATOR, MARR"/>
    <property type="match status" value="1"/>
</dbReference>
<keyword evidence="6" id="KW-1185">Reference proteome</keyword>
<dbReference type="SMART" id="SM00347">
    <property type="entry name" value="HTH_MARR"/>
    <property type="match status" value="1"/>
</dbReference>
<dbReference type="GO" id="GO:0003677">
    <property type="term" value="F:DNA binding"/>
    <property type="evidence" value="ECO:0007669"/>
    <property type="project" value="UniProtKB-KW"/>
</dbReference>
<dbReference type="EMBL" id="PGVE01000058">
    <property type="protein sequence ID" value="PLS03362.1"/>
    <property type="molecule type" value="Genomic_DNA"/>
</dbReference>
<evidence type="ECO:0000259" key="4">
    <source>
        <dbReference type="PROSITE" id="PS50995"/>
    </source>
</evidence>
<dbReference type="PROSITE" id="PS01117">
    <property type="entry name" value="HTH_MARR_1"/>
    <property type="match status" value="1"/>
</dbReference>
<dbReference type="InterPro" id="IPR036388">
    <property type="entry name" value="WH-like_DNA-bd_sf"/>
</dbReference>
<dbReference type="Gene3D" id="1.10.10.10">
    <property type="entry name" value="Winged helix-like DNA-binding domain superfamily/Winged helix DNA-binding domain"/>
    <property type="match status" value="1"/>
</dbReference>
<dbReference type="InterPro" id="IPR000835">
    <property type="entry name" value="HTH_MarR-typ"/>
</dbReference>
<keyword evidence="3" id="KW-0804">Transcription</keyword>
<protein>
    <submittedName>
        <fullName evidence="5">MarR family transcriptional regulator</fullName>
    </submittedName>
</protein>